<protein>
    <submittedName>
        <fullName evidence="1">Uncharacterized protein</fullName>
    </submittedName>
</protein>
<evidence type="ECO:0000313" key="3">
    <source>
        <dbReference type="Proteomes" id="UP000028042"/>
    </source>
</evidence>
<reference evidence="2" key="2">
    <citation type="submission" date="2015-10" db="EMBL/GenBank/DDBJ databases">
        <title>Improved Draft Genome Sequence of Clostridium pasteurianum Strain ATCC 6013 (DSM 525) Using a Hybrid Next-Generation Sequencing Approach.</title>
        <authorList>
            <person name="Pyne M.E."/>
            <person name="Utturkar S.M."/>
            <person name="Brown S.D."/>
            <person name="Moo-Young M."/>
            <person name="Chung D.A."/>
            <person name="Chou P.C."/>
        </authorList>
    </citation>
    <scope>NUCLEOTIDE SEQUENCE</scope>
    <source>
        <strain evidence="2">ATCC 6013</strain>
    </source>
</reference>
<sequence length="36" mass="4204">MIKRKHKLEEHIHIYNKKAATAALFRFAQLLLGEAL</sequence>
<dbReference type="Proteomes" id="UP000028042">
    <property type="component" value="Unassembled WGS sequence"/>
</dbReference>
<dbReference type="Proteomes" id="UP000030905">
    <property type="component" value="Chromosome"/>
</dbReference>
<dbReference type="KEGG" id="cpae:CPAST_c34070"/>
<evidence type="ECO:0000313" key="1">
    <source>
        <dbReference type="EMBL" id="AJA53461.1"/>
    </source>
</evidence>
<evidence type="ECO:0000313" key="4">
    <source>
        <dbReference type="Proteomes" id="UP000030905"/>
    </source>
</evidence>
<gene>
    <name evidence="1" type="ORF">CLPA_c34070</name>
    <name evidence="2" type="ORF">CP6013_03773</name>
</gene>
<reference evidence="1 4" key="1">
    <citation type="journal article" date="2015" name="Genome Announc.">
        <title>Complete Genome Sequence of the Nitrogen-Fixing and Solvent-Producing Clostridium pasteurianum DSM 525.</title>
        <authorList>
            <person name="Poehlein A."/>
            <person name="Grosse-Honebrink A."/>
            <person name="Zhang Y."/>
            <person name="Minton N.P."/>
            <person name="Daniel R."/>
        </authorList>
    </citation>
    <scope>NUCLEOTIDE SEQUENCE [LARGE SCALE GENOMIC DNA]</scope>
    <source>
        <strain evidence="1">DSM 525</strain>
        <strain evidence="4">DSM 525 / ATCC 6013</strain>
    </source>
</reference>
<keyword evidence="4" id="KW-1185">Reference proteome</keyword>
<evidence type="ECO:0000313" key="2">
    <source>
        <dbReference type="EMBL" id="KRU14514.1"/>
    </source>
</evidence>
<dbReference type="KEGG" id="cpat:CLPA_c34070"/>
<dbReference type="EMBL" id="CP009268">
    <property type="protein sequence ID" value="AJA53461.1"/>
    <property type="molecule type" value="Genomic_DNA"/>
</dbReference>
<dbReference type="AlphaFoldDB" id="A0A0H3JAE3"/>
<organism evidence="1 4">
    <name type="scientific">Clostridium pasteurianum DSM 525 = ATCC 6013</name>
    <dbReference type="NCBI Taxonomy" id="1262449"/>
    <lineage>
        <taxon>Bacteria</taxon>
        <taxon>Bacillati</taxon>
        <taxon>Bacillota</taxon>
        <taxon>Clostridia</taxon>
        <taxon>Eubacteriales</taxon>
        <taxon>Clostridiaceae</taxon>
        <taxon>Clostridium</taxon>
    </lineage>
</organism>
<reference evidence="2 3" key="3">
    <citation type="journal article" name="Genome Announc.">
        <title>Improved Draft Genome Sequence of Clostridium pasteurianum Strain ATCC 6013 (DSM 525) Using a Hybrid Next-Generation Sequencing Approach.</title>
        <authorList>
            <person name="Pyne M.E."/>
            <person name="Utturkar S."/>
            <person name="Brown S.D."/>
            <person name="Moo-Young M."/>
            <person name="Chung D.A."/>
            <person name="Chou C.P."/>
        </authorList>
    </citation>
    <scope>NUCLEOTIDE SEQUENCE [LARGE SCALE GENOMIC DNA]</scope>
    <source>
        <strain evidence="2 3">ATCC 6013</strain>
    </source>
</reference>
<name>A0A0H3JAE3_CLOPA</name>
<proteinExistence type="predicted"/>
<dbReference type="EMBL" id="JPGY02000001">
    <property type="protein sequence ID" value="KRU14514.1"/>
    <property type="molecule type" value="Genomic_DNA"/>
</dbReference>
<accession>A0A0H3JAE3</accession>